<dbReference type="RefSeq" id="WP_211849393.1">
    <property type="nucleotide sequence ID" value="NZ_JAAEDL010000043.1"/>
</dbReference>
<feature type="region of interest" description="Disordered" evidence="1">
    <location>
        <begin position="162"/>
        <end position="182"/>
    </location>
</feature>
<name>A0A9X9XJE4_9PROT</name>
<accession>A0A9X9XJE4</accession>
<reference evidence="2" key="2">
    <citation type="journal article" date="2021" name="Syst. Appl. Microbiol.">
        <title>Roseomonas hellenica sp. nov., isolated from roots of wild-growing Alkanna tinctoria.</title>
        <authorList>
            <person name="Rat A."/>
            <person name="Naranjo H.D."/>
            <person name="Lebbe L."/>
            <person name="Cnockaert M."/>
            <person name="Krigas N."/>
            <person name="Grigoriadou K."/>
            <person name="Maloupa E."/>
            <person name="Willems A."/>
        </authorList>
    </citation>
    <scope>NUCLEOTIDE SEQUENCE</scope>
    <source>
        <strain evidence="2">LMG 31228</strain>
    </source>
</reference>
<dbReference type="EMBL" id="JAAEDL010000043">
    <property type="protein sequence ID" value="MBR0683830.1"/>
    <property type="molecule type" value="Genomic_DNA"/>
</dbReference>
<dbReference type="InterPro" id="IPR036388">
    <property type="entry name" value="WH-like_DNA-bd_sf"/>
</dbReference>
<reference evidence="2" key="1">
    <citation type="submission" date="2020-01" db="EMBL/GenBank/DDBJ databases">
        <authorList>
            <person name="Rat A."/>
        </authorList>
    </citation>
    <scope>NUCLEOTIDE SEQUENCE</scope>
    <source>
        <strain evidence="2">LMG 31228</strain>
    </source>
</reference>
<comment type="caution">
    <text evidence="2">The sequence shown here is derived from an EMBL/GenBank/DDBJ whole genome shotgun (WGS) entry which is preliminary data.</text>
</comment>
<gene>
    <name evidence="2" type="ORF">GXW74_25360</name>
</gene>
<evidence type="ECO:0000256" key="1">
    <source>
        <dbReference type="SAM" id="MobiDB-lite"/>
    </source>
</evidence>
<feature type="compositionally biased region" description="Acidic residues" evidence="1">
    <location>
        <begin position="169"/>
        <end position="182"/>
    </location>
</feature>
<protein>
    <submittedName>
        <fullName evidence="2">Sigma-70 family RNA polymerase sigma factor</fullName>
    </submittedName>
</protein>
<evidence type="ECO:0000313" key="3">
    <source>
        <dbReference type="Proteomes" id="UP001138709"/>
    </source>
</evidence>
<dbReference type="InterPro" id="IPR013324">
    <property type="entry name" value="RNA_pol_sigma_r3/r4-like"/>
</dbReference>
<dbReference type="SUPFAM" id="SSF88659">
    <property type="entry name" value="Sigma3 and sigma4 domains of RNA polymerase sigma factors"/>
    <property type="match status" value="1"/>
</dbReference>
<organism evidence="2 3">
    <name type="scientific">Neoroseomonas eburnea</name>
    <dbReference type="NCBI Taxonomy" id="1346889"/>
    <lineage>
        <taxon>Bacteria</taxon>
        <taxon>Pseudomonadati</taxon>
        <taxon>Pseudomonadota</taxon>
        <taxon>Alphaproteobacteria</taxon>
        <taxon>Acetobacterales</taxon>
        <taxon>Acetobacteraceae</taxon>
        <taxon>Neoroseomonas</taxon>
    </lineage>
</organism>
<sequence length="272" mass="30989">MNAKIVVAPLRKIKGDGTLYNRPAEVEAAIRRLLGMSRQEVLAACALNDRQRADYVPSECILHLLRRAGRDNDQAYLERLFRLFTSRIARALPVPERLLPGSNAKGLSAADLAVREFAIDRLTEMLCLDRQGYDDRLDIYEATFEAALKTLRATARRSVGRQRSRLEPLSDDPETAEPSSDVEDALLRHVPGTEEKIERRDYRRKLLAAIQLLPDEDRRLLMLLNEDIPIHSKDPTVTTVARLIGCGEQTVRNRRDRIHRDLRRALGLEPVR</sequence>
<keyword evidence="3" id="KW-1185">Reference proteome</keyword>
<dbReference type="Proteomes" id="UP001138709">
    <property type="component" value="Unassembled WGS sequence"/>
</dbReference>
<proteinExistence type="predicted"/>
<dbReference type="AlphaFoldDB" id="A0A9X9XJE4"/>
<dbReference type="Gene3D" id="1.10.10.10">
    <property type="entry name" value="Winged helix-like DNA-binding domain superfamily/Winged helix DNA-binding domain"/>
    <property type="match status" value="1"/>
</dbReference>
<evidence type="ECO:0000313" key="2">
    <source>
        <dbReference type="EMBL" id="MBR0683830.1"/>
    </source>
</evidence>